<name>A0ACB9N8H2_BAUVA</name>
<dbReference type="Proteomes" id="UP000828941">
    <property type="component" value="Chromosome 7"/>
</dbReference>
<reference evidence="1 2" key="1">
    <citation type="journal article" date="2022" name="DNA Res.">
        <title>Chromosomal-level genome assembly of the orchid tree Bauhinia variegata (Leguminosae; Cercidoideae) supports the allotetraploid origin hypothesis of Bauhinia.</title>
        <authorList>
            <person name="Zhong Y."/>
            <person name="Chen Y."/>
            <person name="Zheng D."/>
            <person name="Pang J."/>
            <person name="Liu Y."/>
            <person name="Luo S."/>
            <person name="Meng S."/>
            <person name="Qian L."/>
            <person name="Wei D."/>
            <person name="Dai S."/>
            <person name="Zhou R."/>
        </authorList>
    </citation>
    <scope>NUCLEOTIDE SEQUENCE [LARGE SCALE GENOMIC DNA]</scope>
    <source>
        <strain evidence="1">BV-YZ2020</strain>
    </source>
</reference>
<gene>
    <name evidence="1" type="ORF">L6164_017427</name>
</gene>
<sequence>MKAKGRSCRDHIPPDLYTEILIWLPVKSLIRFTRVSKSWQSLVKDPTFITNHRRNSPTSRKRSLLMKKDLNSVYDHLKVCMSTHYDLDNFNCDYILNMELEIPWMSQKKSIRSVHTCHELVCVVSYDVNIILWNPSIQNFITLPSPNLGGISNRVGFGFDPKAYDYKVVAITRIDDFEFDPQRRYRAEIFSLEAGSWRDIDNTIPCFPVENENEHICVDGVMYWIALNYSARYGVFLGRILAFDLGDEKFRNISLSADLSYEYKSLELAVLKESVCLIQYMNRLGFSDKELCSIWVMEEPGGFVKLITINSGVCLGRALGMRANGEILIVSVDKRLVYSYDPRKSQMSYCASFCNYEYSHRLNTYVESLVLL</sequence>
<protein>
    <submittedName>
        <fullName evidence="1">Uncharacterized protein</fullName>
    </submittedName>
</protein>
<keyword evidence="2" id="KW-1185">Reference proteome</keyword>
<comment type="caution">
    <text evidence="1">The sequence shown here is derived from an EMBL/GenBank/DDBJ whole genome shotgun (WGS) entry which is preliminary data.</text>
</comment>
<evidence type="ECO:0000313" key="2">
    <source>
        <dbReference type="Proteomes" id="UP000828941"/>
    </source>
</evidence>
<organism evidence="1 2">
    <name type="scientific">Bauhinia variegata</name>
    <name type="common">Purple orchid tree</name>
    <name type="synonym">Phanera variegata</name>
    <dbReference type="NCBI Taxonomy" id="167791"/>
    <lineage>
        <taxon>Eukaryota</taxon>
        <taxon>Viridiplantae</taxon>
        <taxon>Streptophyta</taxon>
        <taxon>Embryophyta</taxon>
        <taxon>Tracheophyta</taxon>
        <taxon>Spermatophyta</taxon>
        <taxon>Magnoliopsida</taxon>
        <taxon>eudicotyledons</taxon>
        <taxon>Gunneridae</taxon>
        <taxon>Pentapetalae</taxon>
        <taxon>rosids</taxon>
        <taxon>fabids</taxon>
        <taxon>Fabales</taxon>
        <taxon>Fabaceae</taxon>
        <taxon>Cercidoideae</taxon>
        <taxon>Cercideae</taxon>
        <taxon>Bauhiniinae</taxon>
        <taxon>Bauhinia</taxon>
    </lineage>
</organism>
<dbReference type="EMBL" id="CM039432">
    <property type="protein sequence ID" value="KAI4332526.1"/>
    <property type="molecule type" value="Genomic_DNA"/>
</dbReference>
<evidence type="ECO:0000313" key="1">
    <source>
        <dbReference type="EMBL" id="KAI4332526.1"/>
    </source>
</evidence>
<proteinExistence type="predicted"/>
<accession>A0ACB9N8H2</accession>